<keyword evidence="16" id="KW-1185">Reference proteome</keyword>
<dbReference type="Gene3D" id="1.10.510.10">
    <property type="entry name" value="Transferase(Phosphotransferase) domain 1"/>
    <property type="match status" value="1"/>
</dbReference>
<dbReference type="GO" id="GO:0005524">
    <property type="term" value="F:ATP binding"/>
    <property type="evidence" value="ECO:0007669"/>
    <property type="project" value="UniProtKB-KW"/>
</dbReference>
<dbReference type="GO" id="GO:0004713">
    <property type="term" value="F:protein tyrosine kinase activity"/>
    <property type="evidence" value="ECO:0007669"/>
    <property type="project" value="InterPro"/>
</dbReference>
<dbReference type="PROSITE" id="PS00109">
    <property type="entry name" value="PROTEIN_KINASE_TYR"/>
    <property type="match status" value="1"/>
</dbReference>
<evidence type="ECO:0000256" key="12">
    <source>
        <dbReference type="ARBA" id="ARBA00049308"/>
    </source>
</evidence>
<dbReference type="PROSITE" id="PS50011">
    <property type="entry name" value="PROTEIN_KINASE_DOM"/>
    <property type="match status" value="1"/>
</dbReference>
<proteinExistence type="inferred from homology"/>
<evidence type="ECO:0000256" key="6">
    <source>
        <dbReference type="ARBA" id="ARBA00022679"/>
    </source>
</evidence>
<evidence type="ECO:0000256" key="4">
    <source>
        <dbReference type="ARBA" id="ARBA00013203"/>
    </source>
</evidence>
<evidence type="ECO:0000256" key="11">
    <source>
        <dbReference type="ARBA" id="ARBA00049003"/>
    </source>
</evidence>
<organism evidence="15 16">
    <name type="scientific">Mesocestoides corti</name>
    <name type="common">Flatworm</name>
    <dbReference type="NCBI Taxonomy" id="53468"/>
    <lineage>
        <taxon>Eukaryota</taxon>
        <taxon>Metazoa</taxon>
        <taxon>Spiralia</taxon>
        <taxon>Lophotrochozoa</taxon>
        <taxon>Platyhelminthes</taxon>
        <taxon>Cestoda</taxon>
        <taxon>Eucestoda</taxon>
        <taxon>Cyclophyllidea</taxon>
        <taxon>Mesocestoididae</taxon>
        <taxon>Mesocestoides</taxon>
    </lineage>
</organism>
<evidence type="ECO:0000259" key="14">
    <source>
        <dbReference type="PROSITE" id="PS50011"/>
    </source>
</evidence>
<dbReference type="PANTHER" id="PTHR46485:SF5">
    <property type="entry name" value="CENTER DIVIDER, ISOFORM A"/>
    <property type="match status" value="1"/>
</dbReference>
<comment type="catalytic activity">
    <reaction evidence="12">
        <text>L-threonyl-[protein] + ATP = O-phospho-L-threonyl-[protein] + ADP + H(+)</text>
        <dbReference type="Rhea" id="RHEA:46608"/>
        <dbReference type="Rhea" id="RHEA-COMP:11060"/>
        <dbReference type="Rhea" id="RHEA-COMP:11605"/>
        <dbReference type="ChEBI" id="CHEBI:15378"/>
        <dbReference type="ChEBI" id="CHEBI:30013"/>
        <dbReference type="ChEBI" id="CHEBI:30616"/>
        <dbReference type="ChEBI" id="CHEBI:61977"/>
        <dbReference type="ChEBI" id="CHEBI:456216"/>
        <dbReference type="EC" id="2.7.12.1"/>
    </reaction>
</comment>
<accession>A0A0R3UAY1</accession>
<dbReference type="GO" id="GO:0046872">
    <property type="term" value="F:metal ion binding"/>
    <property type="evidence" value="ECO:0007669"/>
    <property type="project" value="UniProtKB-KW"/>
</dbReference>
<dbReference type="GO" id="GO:0030036">
    <property type="term" value="P:actin cytoskeleton organization"/>
    <property type="evidence" value="ECO:0007669"/>
    <property type="project" value="TreeGrafter"/>
</dbReference>
<dbReference type="GO" id="GO:0004712">
    <property type="term" value="F:protein serine/threonine/tyrosine kinase activity"/>
    <property type="evidence" value="ECO:0007669"/>
    <property type="project" value="UniProtKB-EC"/>
</dbReference>
<comment type="similarity">
    <text evidence="3">Belongs to the protein kinase superfamily. TKL Ser/Thr protein kinase family.</text>
</comment>
<evidence type="ECO:0000313" key="16">
    <source>
        <dbReference type="Proteomes" id="UP000267029"/>
    </source>
</evidence>
<feature type="domain" description="Protein kinase" evidence="14">
    <location>
        <begin position="1"/>
        <end position="204"/>
    </location>
</feature>
<evidence type="ECO:0000313" key="15">
    <source>
        <dbReference type="EMBL" id="VDD78077.1"/>
    </source>
</evidence>
<protein>
    <recommendedName>
        <fullName evidence="4">dual-specificity kinase</fullName>
        <ecNumber evidence="4">2.7.12.1</ecNumber>
    </recommendedName>
</protein>
<evidence type="ECO:0000256" key="9">
    <source>
        <dbReference type="ARBA" id="ARBA00022840"/>
    </source>
</evidence>
<dbReference type="SUPFAM" id="SSF56112">
    <property type="entry name" value="Protein kinase-like (PK-like)"/>
    <property type="match status" value="1"/>
</dbReference>
<dbReference type="InterPro" id="IPR000719">
    <property type="entry name" value="Prot_kinase_dom"/>
</dbReference>
<dbReference type="Pfam" id="PF07714">
    <property type="entry name" value="PK_Tyr_Ser-Thr"/>
    <property type="match status" value="1"/>
</dbReference>
<evidence type="ECO:0000256" key="13">
    <source>
        <dbReference type="ARBA" id="ARBA00051680"/>
    </source>
</evidence>
<keyword evidence="9" id="KW-0067">ATP-binding</keyword>
<keyword evidence="7" id="KW-0547">Nucleotide-binding</keyword>
<dbReference type="GO" id="GO:0005737">
    <property type="term" value="C:cytoplasm"/>
    <property type="evidence" value="ECO:0007669"/>
    <property type="project" value="TreeGrafter"/>
</dbReference>
<evidence type="ECO:0000256" key="2">
    <source>
        <dbReference type="ARBA" id="ARBA00001946"/>
    </source>
</evidence>
<gene>
    <name evidence="15" type="ORF">MCOS_LOCUS4080</name>
</gene>
<dbReference type="SMART" id="SM00219">
    <property type="entry name" value="TyrKc"/>
    <property type="match status" value="1"/>
</dbReference>
<dbReference type="GO" id="GO:0004674">
    <property type="term" value="F:protein serine/threonine kinase activity"/>
    <property type="evidence" value="ECO:0007669"/>
    <property type="project" value="UniProtKB-KW"/>
</dbReference>
<comment type="cofactor">
    <cofactor evidence="2">
        <name>Mg(2+)</name>
        <dbReference type="ChEBI" id="CHEBI:18420"/>
    </cofactor>
</comment>
<evidence type="ECO:0000256" key="7">
    <source>
        <dbReference type="ARBA" id="ARBA00022741"/>
    </source>
</evidence>
<dbReference type="EC" id="2.7.12.1" evidence="4"/>
<keyword evidence="10" id="KW-0464">Manganese</keyword>
<evidence type="ECO:0000256" key="8">
    <source>
        <dbReference type="ARBA" id="ARBA00022777"/>
    </source>
</evidence>
<comment type="catalytic activity">
    <reaction evidence="11">
        <text>L-seryl-[protein] + ATP = O-phospho-L-seryl-[protein] + ADP + H(+)</text>
        <dbReference type="Rhea" id="RHEA:17989"/>
        <dbReference type="Rhea" id="RHEA-COMP:9863"/>
        <dbReference type="Rhea" id="RHEA-COMP:11604"/>
        <dbReference type="ChEBI" id="CHEBI:15378"/>
        <dbReference type="ChEBI" id="CHEBI:29999"/>
        <dbReference type="ChEBI" id="CHEBI:30616"/>
        <dbReference type="ChEBI" id="CHEBI:83421"/>
        <dbReference type="ChEBI" id="CHEBI:456216"/>
        <dbReference type="EC" id="2.7.12.1"/>
    </reaction>
</comment>
<dbReference type="AlphaFoldDB" id="A0A0R3UAY1"/>
<dbReference type="Proteomes" id="UP000267029">
    <property type="component" value="Unassembled WGS sequence"/>
</dbReference>
<dbReference type="InterPro" id="IPR020635">
    <property type="entry name" value="Tyr_kinase_cat_dom"/>
</dbReference>
<keyword evidence="8" id="KW-0418">Kinase</keyword>
<dbReference type="InterPro" id="IPR008266">
    <property type="entry name" value="Tyr_kinase_AS"/>
</dbReference>
<dbReference type="EMBL" id="UXSR01001249">
    <property type="protein sequence ID" value="VDD78077.1"/>
    <property type="molecule type" value="Genomic_DNA"/>
</dbReference>
<sequence length="204" mass="22008">MRSEQSSCTPLSTAEAIRRAVLRLYCLEDISVMGKLGSGFYANVYLENPFFTSLTVFPLVLQYANGGSLADLLTAASAPLPWTCRVSLALDIIRGLGHLHEHRLIHRDLSSQNILIRVNLDGSVAPLSAWTCNCGGAGEPEGGGFSRGLNVDQLVELWKPGAPPPPEIPKISPLTAPPSLLHRFHRPAYTAVVGDLGVCLDLRQ</sequence>
<dbReference type="PANTHER" id="PTHR46485">
    <property type="entry name" value="LIM DOMAIN KINASE 1"/>
    <property type="match status" value="1"/>
</dbReference>
<keyword evidence="6" id="KW-0808">Transferase</keyword>
<keyword evidence="5" id="KW-0723">Serine/threonine-protein kinase</keyword>
<evidence type="ECO:0000256" key="5">
    <source>
        <dbReference type="ARBA" id="ARBA00022527"/>
    </source>
</evidence>
<dbReference type="GO" id="GO:0005634">
    <property type="term" value="C:nucleus"/>
    <property type="evidence" value="ECO:0007669"/>
    <property type="project" value="TreeGrafter"/>
</dbReference>
<evidence type="ECO:0000256" key="3">
    <source>
        <dbReference type="ARBA" id="ARBA00005843"/>
    </source>
</evidence>
<dbReference type="InterPro" id="IPR001245">
    <property type="entry name" value="Ser-Thr/Tyr_kinase_cat_dom"/>
</dbReference>
<dbReference type="OrthoDB" id="20134at2759"/>
<dbReference type="InterPro" id="IPR011009">
    <property type="entry name" value="Kinase-like_dom_sf"/>
</dbReference>
<reference evidence="15 16" key="1">
    <citation type="submission" date="2018-10" db="EMBL/GenBank/DDBJ databases">
        <authorList>
            <consortium name="Pathogen Informatics"/>
        </authorList>
    </citation>
    <scope>NUCLEOTIDE SEQUENCE [LARGE SCALE GENOMIC DNA]</scope>
</reference>
<dbReference type="InterPro" id="IPR050940">
    <property type="entry name" value="Actin_reg-Ser/Thr_kinase"/>
</dbReference>
<comment type="catalytic activity">
    <reaction evidence="13">
        <text>L-tyrosyl-[protein] + ATP = O-phospho-L-tyrosyl-[protein] + ADP + H(+)</text>
        <dbReference type="Rhea" id="RHEA:10596"/>
        <dbReference type="Rhea" id="RHEA-COMP:10136"/>
        <dbReference type="Rhea" id="RHEA-COMP:20101"/>
        <dbReference type="ChEBI" id="CHEBI:15378"/>
        <dbReference type="ChEBI" id="CHEBI:30616"/>
        <dbReference type="ChEBI" id="CHEBI:46858"/>
        <dbReference type="ChEBI" id="CHEBI:61978"/>
        <dbReference type="ChEBI" id="CHEBI:456216"/>
        <dbReference type="EC" id="2.7.12.1"/>
    </reaction>
</comment>
<comment type="cofactor">
    <cofactor evidence="1">
        <name>Mn(2+)</name>
        <dbReference type="ChEBI" id="CHEBI:29035"/>
    </cofactor>
</comment>
<evidence type="ECO:0000256" key="10">
    <source>
        <dbReference type="ARBA" id="ARBA00023211"/>
    </source>
</evidence>
<dbReference type="STRING" id="53468.A0A0R3UAY1"/>
<evidence type="ECO:0000256" key="1">
    <source>
        <dbReference type="ARBA" id="ARBA00001936"/>
    </source>
</evidence>
<name>A0A0R3UAY1_MESCO</name>